<protein>
    <submittedName>
        <fullName evidence="1">Hemin uptake protein HemP</fullName>
    </submittedName>
</protein>
<name>A0A1H8LXX5_9PROT</name>
<sequence>MNTINSSQAIIRNSPKPDLLNLSTLINSDVLFKNGDVVLILHKGEQYSLRRTRNGKLILNK</sequence>
<gene>
    <name evidence="1" type="ORF">SAMN05216333_10494</name>
</gene>
<dbReference type="AlphaFoldDB" id="A0A1H8LXX5"/>
<reference evidence="2" key="1">
    <citation type="submission" date="2016-10" db="EMBL/GenBank/DDBJ databases">
        <authorList>
            <person name="Varghese N."/>
            <person name="Submissions S."/>
        </authorList>
    </citation>
    <scope>NUCLEOTIDE SEQUENCE [LARGE SCALE GENOMIC DNA]</scope>
    <source>
        <strain evidence="2">Nm76</strain>
    </source>
</reference>
<evidence type="ECO:0000313" key="1">
    <source>
        <dbReference type="EMBL" id="SEO09860.1"/>
    </source>
</evidence>
<dbReference type="Proteomes" id="UP000198814">
    <property type="component" value="Unassembled WGS sequence"/>
</dbReference>
<evidence type="ECO:0000313" key="2">
    <source>
        <dbReference type="Proteomes" id="UP000198814"/>
    </source>
</evidence>
<dbReference type="EMBL" id="FODO01000004">
    <property type="protein sequence ID" value="SEO09860.1"/>
    <property type="molecule type" value="Genomic_DNA"/>
</dbReference>
<organism evidence="1 2">
    <name type="scientific">Nitrosomonas oligotropha</name>
    <dbReference type="NCBI Taxonomy" id="42354"/>
    <lineage>
        <taxon>Bacteria</taxon>
        <taxon>Pseudomonadati</taxon>
        <taxon>Pseudomonadota</taxon>
        <taxon>Betaproteobacteria</taxon>
        <taxon>Nitrosomonadales</taxon>
        <taxon>Nitrosomonadaceae</taxon>
        <taxon>Nitrosomonas</taxon>
    </lineage>
</organism>
<dbReference type="OrthoDB" id="5348353at2"/>
<dbReference type="RefSeq" id="WP_090316377.1">
    <property type="nucleotide sequence ID" value="NZ_FNOE01000004.1"/>
</dbReference>
<proteinExistence type="predicted"/>
<dbReference type="Pfam" id="PF10636">
    <property type="entry name" value="hemP"/>
    <property type="match status" value="1"/>
</dbReference>
<dbReference type="Gene3D" id="2.10.70.10">
    <property type="entry name" value="Complement Module, domain 1"/>
    <property type="match status" value="1"/>
</dbReference>
<accession>A0A1H8LXX5</accession>
<dbReference type="STRING" id="42354.SAMN05216333_10494"/>
<dbReference type="InterPro" id="IPR019600">
    <property type="entry name" value="Hemin_uptake_protein_HemP"/>
</dbReference>
<keyword evidence="2" id="KW-1185">Reference proteome</keyword>